<evidence type="ECO:0000256" key="2">
    <source>
        <dbReference type="ARBA" id="ARBA00022908"/>
    </source>
</evidence>
<evidence type="ECO:0000256" key="1">
    <source>
        <dbReference type="ARBA" id="ARBA00008857"/>
    </source>
</evidence>
<feature type="domain" description="Tyr recombinase" evidence="6">
    <location>
        <begin position="300"/>
        <end position="490"/>
    </location>
</feature>
<evidence type="ECO:0000256" key="5">
    <source>
        <dbReference type="PROSITE-ProRule" id="PRU01248"/>
    </source>
</evidence>
<dbReference type="InterPro" id="IPR010998">
    <property type="entry name" value="Integrase_recombinase_N"/>
</dbReference>
<dbReference type="InterPro" id="IPR044068">
    <property type="entry name" value="CB"/>
</dbReference>
<dbReference type="InterPro" id="IPR013762">
    <property type="entry name" value="Integrase-like_cat_sf"/>
</dbReference>
<dbReference type="GO" id="GO:0006310">
    <property type="term" value="P:DNA recombination"/>
    <property type="evidence" value="ECO:0007669"/>
    <property type="project" value="UniProtKB-KW"/>
</dbReference>
<keyword evidence="2" id="KW-0229">DNA integration</keyword>
<evidence type="ECO:0000313" key="8">
    <source>
        <dbReference type="EMBL" id="MCG9027202.1"/>
    </source>
</evidence>
<dbReference type="EMBL" id="JAJAXM010000042">
    <property type="protein sequence ID" value="MCG9027202.1"/>
    <property type="molecule type" value="Genomic_DNA"/>
</dbReference>
<dbReference type="PANTHER" id="PTHR30349:SF41">
    <property type="entry name" value="INTEGRASE_RECOMBINASE PROTEIN MJ0367-RELATED"/>
    <property type="match status" value="1"/>
</dbReference>
<evidence type="ECO:0000259" key="6">
    <source>
        <dbReference type="PROSITE" id="PS51898"/>
    </source>
</evidence>
<feature type="domain" description="Core-binding (CB)" evidence="7">
    <location>
        <begin position="185"/>
        <end position="268"/>
    </location>
</feature>
<comment type="caution">
    <text evidence="8">The sequence shown here is derived from an EMBL/GenBank/DDBJ whole genome shotgun (WGS) entry which is preliminary data.</text>
</comment>
<evidence type="ECO:0000256" key="4">
    <source>
        <dbReference type="ARBA" id="ARBA00023172"/>
    </source>
</evidence>
<dbReference type="InterPro" id="IPR011010">
    <property type="entry name" value="DNA_brk_join_enz"/>
</dbReference>
<dbReference type="CDD" id="cd01184">
    <property type="entry name" value="INT_C_like_1"/>
    <property type="match status" value="1"/>
</dbReference>
<dbReference type="PROSITE" id="PS51900">
    <property type="entry name" value="CB"/>
    <property type="match status" value="1"/>
</dbReference>
<evidence type="ECO:0000313" key="9">
    <source>
        <dbReference type="Proteomes" id="UP001200247"/>
    </source>
</evidence>
<dbReference type="Proteomes" id="UP001200247">
    <property type="component" value="Unassembled WGS sequence"/>
</dbReference>
<evidence type="ECO:0000259" key="7">
    <source>
        <dbReference type="PROSITE" id="PS51900"/>
    </source>
</evidence>
<dbReference type="Gene3D" id="1.10.150.130">
    <property type="match status" value="1"/>
</dbReference>
<sequence>MMRVKLPLCLGGADLAFSLKRIPGKRDQAAFVRHISAKVDILAIRLKRRGIKLGSSEKMRESILRDLEHFESECIAEGKLFDFHEDLIPEVGSIAETLEWAADTIDLDLSDIGAVRDLELRQGLHRRSEANRAKAEVLRGNWGPFRQLKERLHSERAAEAAAKAVERLSALPEAVTPVAPEVPTYTVQDAVMAFLGEKEAGKLAPKTMSEYRTWYPELAQRIGPDRNLCDVTRDDLLAWRDKYLTESASQATMNKQLGKVGAFFKWAYETQRGRLPVHYHNPAVRLHPQIGKSERVADHEQRERWSDEELQVILKKAEEADYTTKWMIRIGVYTGARLNEVAQLHKDDIQITEDGIVALRIDDKHPDQRLKTRAARRVIPLGFPEAMLRAFMKEVEANGDPERVFPRLTFREAEESYSNSAGKLVNAKFLKSISKSKSYHGLRHSFMDRCKQREVYEAMIKEVVGHEIDDITSGRYGKRYGVKVLRDAITKAGVWDFFPDA</sequence>
<dbReference type="RefSeq" id="WP_239894555.1">
    <property type="nucleotide sequence ID" value="NZ_JAJAXM010000042.1"/>
</dbReference>
<keyword evidence="4" id="KW-0233">DNA recombination</keyword>
<proteinExistence type="inferred from homology"/>
<comment type="similarity">
    <text evidence="1">Belongs to the 'phage' integrase family.</text>
</comment>
<dbReference type="Pfam" id="PF00589">
    <property type="entry name" value="Phage_integrase"/>
    <property type="match status" value="1"/>
</dbReference>
<dbReference type="InterPro" id="IPR002104">
    <property type="entry name" value="Integrase_catalytic"/>
</dbReference>
<dbReference type="Gene3D" id="1.10.443.10">
    <property type="entry name" value="Intergrase catalytic core"/>
    <property type="match status" value="1"/>
</dbReference>
<dbReference type="PANTHER" id="PTHR30349">
    <property type="entry name" value="PHAGE INTEGRASE-RELATED"/>
    <property type="match status" value="1"/>
</dbReference>
<name>A0ABD4SUT6_9NEIS</name>
<protein>
    <submittedName>
        <fullName evidence="8">Site-specific integrase</fullName>
    </submittedName>
</protein>
<dbReference type="SUPFAM" id="SSF56349">
    <property type="entry name" value="DNA breaking-rejoining enzymes"/>
    <property type="match status" value="1"/>
</dbReference>
<dbReference type="InterPro" id="IPR050090">
    <property type="entry name" value="Tyrosine_recombinase_XerCD"/>
</dbReference>
<dbReference type="AlphaFoldDB" id="A0ABD4SUT6"/>
<accession>A0ABD4SUT6</accession>
<evidence type="ECO:0000256" key="3">
    <source>
        <dbReference type="ARBA" id="ARBA00023125"/>
    </source>
</evidence>
<keyword evidence="3 5" id="KW-0238">DNA-binding</keyword>
<reference evidence="8 9" key="1">
    <citation type="submission" date="2021-10" db="EMBL/GenBank/DDBJ databases">
        <title>Whole-genome sequencing analysis of Laribacter hongkongensis: virulence gene profiles, carbohydrate-active enzyme prediction, and antimicrobial resistance characterization.</title>
        <authorList>
            <person name="Yuan P."/>
            <person name="Zhan Y."/>
            <person name="Chen D."/>
        </authorList>
    </citation>
    <scope>NUCLEOTIDE SEQUENCE [LARGE SCALE GENOMIC DNA]</scope>
    <source>
        <strain evidence="8 9">W67</strain>
    </source>
</reference>
<dbReference type="GO" id="GO:0003677">
    <property type="term" value="F:DNA binding"/>
    <property type="evidence" value="ECO:0007669"/>
    <property type="project" value="UniProtKB-UniRule"/>
</dbReference>
<dbReference type="GO" id="GO:0015074">
    <property type="term" value="P:DNA integration"/>
    <property type="evidence" value="ECO:0007669"/>
    <property type="project" value="UniProtKB-KW"/>
</dbReference>
<gene>
    <name evidence="8" type="ORF">LH440_15105</name>
</gene>
<dbReference type="PROSITE" id="PS51898">
    <property type="entry name" value="TYR_RECOMBINASE"/>
    <property type="match status" value="1"/>
</dbReference>
<organism evidence="8 9">
    <name type="scientific">Laribacter hongkongensis</name>
    <dbReference type="NCBI Taxonomy" id="168471"/>
    <lineage>
        <taxon>Bacteria</taxon>
        <taxon>Pseudomonadati</taxon>
        <taxon>Pseudomonadota</taxon>
        <taxon>Betaproteobacteria</taxon>
        <taxon>Neisseriales</taxon>
        <taxon>Aquaspirillaceae</taxon>
        <taxon>Laribacter</taxon>
    </lineage>
</organism>